<protein>
    <recommendedName>
        <fullName evidence="1">Acyclic terpene utilisation N-terminal domain-containing protein</fullName>
    </recommendedName>
</protein>
<dbReference type="EMBL" id="FNEJ01000004">
    <property type="protein sequence ID" value="SDI40211.1"/>
    <property type="molecule type" value="Genomic_DNA"/>
</dbReference>
<dbReference type="InterPro" id="IPR010839">
    <property type="entry name" value="AtuA_N"/>
</dbReference>
<evidence type="ECO:0000313" key="2">
    <source>
        <dbReference type="EMBL" id="SDI40211.1"/>
    </source>
</evidence>
<accession>A0A1G8K9W3</accession>
<proteinExistence type="predicted"/>
<dbReference type="Proteomes" id="UP000199093">
    <property type="component" value="Unassembled WGS sequence"/>
</dbReference>
<dbReference type="Pfam" id="PF07287">
    <property type="entry name" value="AtuA"/>
    <property type="match status" value="1"/>
</dbReference>
<organism evidence="2 3">
    <name type="scientific">Salipiger marinus</name>
    <dbReference type="NCBI Taxonomy" id="555512"/>
    <lineage>
        <taxon>Bacteria</taxon>
        <taxon>Pseudomonadati</taxon>
        <taxon>Pseudomonadota</taxon>
        <taxon>Alphaproteobacteria</taxon>
        <taxon>Rhodobacterales</taxon>
        <taxon>Roseobacteraceae</taxon>
        <taxon>Salipiger</taxon>
    </lineage>
</organism>
<feature type="domain" description="Acyclic terpene utilisation N-terminal" evidence="1">
    <location>
        <begin position="90"/>
        <end position="208"/>
    </location>
</feature>
<dbReference type="RefSeq" id="WP_207543565.1">
    <property type="nucleotide sequence ID" value="NZ_FNEJ01000004.1"/>
</dbReference>
<evidence type="ECO:0000313" key="3">
    <source>
        <dbReference type="Proteomes" id="UP000199093"/>
    </source>
</evidence>
<keyword evidence="3" id="KW-1185">Reference proteome</keyword>
<gene>
    <name evidence="2" type="ORF">SAMN04487993_1004114</name>
</gene>
<dbReference type="AlphaFoldDB" id="A0A1G8K9W3"/>
<reference evidence="2 3" key="1">
    <citation type="submission" date="2016-10" db="EMBL/GenBank/DDBJ databases">
        <authorList>
            <person name="de Groot N.N."/>
        </authorList>
    </citation>
    <scope>NUCLEOTIDE SEQUENCE [LARGE SCALE GENOMIC DNA]</scope>
    <source>
        <strain evidence="2 3">DSM 26424</strain>
    </source>
</reference>
<name>A0A1G8K9W3_9RHOB</name>
<evidence type="ECO:0000259" key="1">
    <source>
        <dbReference type="Pfam" id="PF07287"/>
    </source>
</evidence>
<sequence length="453" mass="48640">MDEFRMLSTSGILGYGYAEESLKIGMSWQPHVIGCDGGSTDPGPHYLGSGTSFCSRLSVKRDLRLMLMAAVEAGIPCIIGTSGGAGGEPHLQDTAALVREIAREEGLHFNMALIHSEQPADALVDWVAQGLTAPLVKMPPLDEATIRRATRIVGMMGPEPIAKALDEGAQVILTGRSSDPAQWAAPAIRAGMAPAPSWYAGKMLECGAEPSVPKEPDCIFLRVRDDHVICEPPNPIRRSTPLAVSNFALHENASPIHHTEPGGLLDTSACRFTAVSDRAVKIDGMTWTPAEQYTVKLEGVELAGYRAITICGTRDPVLIGQIDSYLDTHRAKVAAKAESFGVPPGAYRMIVHAYGKNGVMGPWEPKQDSAAHELGFVVEVVADTQEIADAVLAMARTSLLHADFPGRLCKEGNMAFPFSPSDIAMGAMYRFSVFHTVAVQDPCAMFPIEHEKV</sequence>
<dbReference type="STRING" id="555512.SAMN04487993_1004114"/>